<keyword evidence="7 11" id="KW-0030">Aminoacyl-tRNA synthetase</keyword>
<reference evidence="11 12" key="1">
    <citation type="submission" date="2017-09" db="EMBL/GenBank/DDBJ databases">
        <title>Depth-based differentiation of microbial function through sediment-hosted aquifers and enrichment of novel symbionts in the deep terrestrial subsurface.</title>
        <authorList>
            <person name="Probst A.J."/>
            <person name="Ladd B."/>
            <person name="Jarett J.K."/>
            <person name="Geller-Mcgrath D.E."/>
            <person name="Sieber C.M."/>
            <person name="Emerson J.B."/>
            <person name="Anantharaman K."/>
            <person name="Thomas B.C."/>
            <person name="Malmstrom R."/>
            <person name="Stieglmeier M."/>
            <person name="Klingl A."/>
            <person name="Woyke T."/>
            <person name="Ryan C.M."/>
            <person name="Banfield J.F."/>
        </authorList>
    </citation>
    <scope>NUCLEOTIDE SEQUENCE [LARGE SCALE GENOMIC DNA]</scope>
    <source>
        <strain evidence="11">CG22_combo_CG10-13_8_21_14_all_47_15</strain>
    </source>
</reference>
<sequence>MIACMSMRQTHLLTKTRKDAPADEVAKNAALLIKAGFIHKEAAGIYSYLPLGERVLTKISNIIRNEMNALGGQEVFLSAFQPAEAWQKTNRWDLPVWFKTKLVSGGELGLGWTHEEAITAIMKNHIASYKDLPKAVYQIQTKFRNEERAKSGLLRGREFMMKDLYSFHADTADLEAFHERCRDAYLSIFRQIGLGEHTYLTVASGGHFSKYSFEFQTLSKSGEDTIYLARQKKLAVNKEILSDDVLAEYGLLKNELEEQSAIEVGNIFKLGTRFSEPIGLSYKDEAGALVPVVMGSYGIGPSRLFGTIAEIYSDNSGLKWPDAVAPFAAHLVAVGGTDEVREEADRLFDALDRAGIETLYDDRQTAQTGEKFADADLIGIPFRIVVSTKSLDSGGAEIKRRTETETRVASSEETVRHILDAYHI</sequence>
<keyword evidence="5" id="KW-0067">ATP-binding</keyword>
<dbReference type="PANTHER" id="PTHR42753:SF2">
    <property type="entry name" value="PROLINE--TRNA LIGASE"/>
    <property type="match status" value="1"/>
</dbReference>
<evidence type="ECO:0000313" key="11">
    <source>
        <dbReference type="EMBL" id="PIP73107.1"/>
    </source>
</evidence>
<dbReference type="EC" id="6.1.1.15" evidence="1"/>
<dbReference type="SUPFAM" id="SSF52954">
    <property type="entry name" value="Class II aaRS ABD-related"/>
    <property type="match status" value="1"/>
</dbReference>
<dbReference type="EMBL" id="PCTL01000030">
    <property type="protein sequence ID" value="PIP73107.1"/>
    <property type="molecule type" value="Genomic_DNA"/>
</dbReference>
<evidence type="ECO:0000256" key="5">
    <source>
        <dbReference type="ARBA" id="ARBA00022840"/>
    </source>
</evidence>
<gene>
    <name evidence="11" type="ORF">COW88_03070</name>
</gene>
<evidence type="ECO:0000256" key="7">
    <source>
        <dbReference type="ARBA" id="ARBA00023146"/>
    </source>
</evidence>
<dbReference type="Proteomes" id="UP000230638">
    <property type="component" value="Unassembled WGS sequence"/>
</dbReference>
<protein>
    <recommendedName>
        <fullName evidence="2">Proline--tRNA ligase</fullName>
        <ecNumber evidence="1">6.1.1.15</ecNumber>
    </recommendedName>
    <alternativeName>
        <fullName evidence="8">Prolyl-tRNA synthetase</fullName>
    </alternativeName>
</protein>
<dbReference type="InterPro" id="IPR036621">
    <property type="entry name" value="Anticodon-bd_dom_sf"/>
</dbReference>
<dbReference type="InterPro" id="IPR002316">
    <property type="entry name" value="Pro-tRNA-ligase_IIa"/>
</dbReference>
<keyword evidence="3" id="KW-0436">Ligase</keyword>
<evidence type="ECO:0000256" key="9">
    <source>
        <dbReference type="ARBA" id="ARBA00047671"/>
    </source>
</evidence>
<evidence type="ECO:0000259" key="10">
    <source>
        <dbReference type="PROSITE" id="PS50862"/>
    </source>
</evidence>
<dbReference type="InterPro" id="IPR044140">
    <property type="entry name" value="ProRS_anticodon_short"/>
</dbReference>
<dbReference type="GO" id="GO:0005524">
    <property type="term" value="F:ATP binding"/>
    <property type="evidence" value="ECO:0007669"/>
    <property type="project" value="UniProtKB-KW"/>
</dbReference>
<dbReference type="PANTHER" id="PTHR42753">
    <property type="entry name" value="MITOCHONDRIAL RIBOSOME PROTEIN L39/PROLYL-TRNA LIGASE FAMILY MEMBER"/>
    <property type="match status" value="1"/>
</dbReference>
<dbReference type="CDD" id="cd00861">
    <property type="entry name" value="ProRS_anticodon_short"/>
    <property type="match status" value="1"/>
</dbReference>
<evidence type="ECO:0000256" key="4">
    <source>
        <dbReference type="ARBA" id="ARBA00022741"/>
    </source>
</evidence>
<dbReference type="InterPro" id="IPR002314">
    <property type="entry name" value="aa-tRNA-synt_IIb"/>
</dbReference>
<evidence type="ECO:0000256" key="1">
    <source>
        <dbReference type="ARBA" id="ARBA00012831"/>
    </source>
</evidence>
<dbReference type="GO" id="GO:0006433">
    <property type="term" value="P:prolyl-tRNA aminoacylation"/>
    <property type="evidence" value="ECO:0007669"/>
    <property type="project" value="InterPro"/>
</dbReference>
<dbReference type="GO" id="GO:0004827">
    <property type="term" value="F:proline-tRNA ligase activity"/>
    <property type="evidence" value="ECO:0007669"/>
    <property type="project" value="UniProtKB-EC"/>
</dbReference>
<dbReference type="InterPro" id="IPR004154">
    <property type="entry name" value="Anticodon-bd"/>
</dbReference>
<organism evidence="11 12">
    <name type="scientific">Candidatus Lloydbacteria bacterium CG22_combo_CG10-13_8_21_14_all_47_15</name>
    <dbReference type="NCBI Taxonomy" id="1974635"/>
    <lineage>
        <taxon>Bacteria</taxon>
        <taxon>Candidatus Lloydiibacteriota</taxon>
    </lineage>
</organism>
<feature type="domain" description="Aminoacyl-transfer RNA synthetases class-II family profile" evidence="10">
    <location>
        <begin position="44"/>
        <end position="321"/>
    </location>
</feature>
<accession>A0A2H0CT92</accession>
<keyword evidence="6" id="KW-0648">Protein biosynthesis</keyword>
<evidence type="ECO:0000256" key="3">
    <source>
        <dbReference type="ARBA" id="ARBA00022598"/>
    </source>
</evidence>
<dbReference type="InterPro" id="IPR006195">
    <property type="entry name" value="aa-tRNA-synth_II"/>
</dbReference>
<dbReference type="InterPro" id="IPR050062">
    <property type="entry name" value="Pro-tRNA_synthetase"/>
</dbReference>
<dbReference type="PROSITE" id="PS50862">
    <property type="entry name" value="AA_TRNA_LIGASE_II"/>
    <property type="match status" value="1"/>
</dbReference>
<comment type="catalytic activity">
    <reaction evidence="9">
        <text>tRNA(Pro) + L-proline + ATP = L-prolyl-tRNA(Pro) + AMP + diphosphate</text>
        <dbReference type="Rhea" id="RHEA:14305"/>
        <dbReference type="Rhea" id="RHEA-COMP:9700"/>
        <dbReference type="Rhea" id="RHEA-COMP:9702"/>
        <dbReference type="ChEBI" id="CHEBI:30616"/>
        <dbReference type="ChEBI" id="CHEBI:33019"/>
        <dbReference type="ChEBI" id="CHEBI:60039"/>
        <dbReference type="ChEBI" id="CHEBI:78442"/>
        <dbReference type="ChEBI" id="CHEBI:78532"/>
        <dbReference type="ChEBI" id="CHEBI:456215"/>
        <dbReference type="EC" id="6.1.1.15"/>
    </reaction>
</comment>
<proteinExistence type="predicted"/>
<evidence type="ECO:0000313" key="12">
    <source>
        <dbReference type="Proteomes" id="UP000230638"/>
    </source>
</evidence>
<dbReference type="AlphaFoldDB" id="A0A2H0CT92"/>
<dbReference type="Pfam" id="PF03129">
    <property type="entry name" value="HGTP_anticodon"/>
    <property type="match status" value="1"/>
</dbReference>
<evidence type="ECO:0000256" key="8">
    <source>
        <dbReference type="ARBA" id="ARBA00029731"/>
    </source>
</evidence>
<evidence type="ECO:0000256" key="6">
    <source>
        <dbReference type="ARBA" id="ARBA00022917"/>
    </source>
</evidence>
<dbReference type="GO" id="GO:0005829">
    <property type="term" value="C:cytosol"/>
    <property type="evidence" value="ECO:0007669"/>
    <property type="project" value="TreeGrafter"/>
</dbReference>
<dbReference type="PRINTS" id="PR01046">
    <property type="entry name" value="TRNASYNTHPRO"/>
</dbReference>
<dbReference type="Pfam" id="PF00587">
    <property type="entry name" value="tRNA-synt_2b"/>
    <property type="match status" value="1"/>
</dbReference>
<name>A0A2H0CT92_9BACT</name>
<dbReference type="Gene3D" id="3.30.930.10">
    <property type="entry name" value="Bira Bifunctional Protein, Domain 2"/>
    <property type="match status" value="1"/>
</dbReference>
<comment type="caution">
    <text evidence="11">The sequence shown here is derived from an EMBL/GenBank/DDBJ whole genome shotgun (WGS) entry which is preliminary data.</text>
</comment>
<dbReference type="InterPro" id="IPR045864">
    <property type="entry name" value="aa-tRNA-synth_II/BPL/LPL"/>
</dbReference>
<dbReference type="SUPFAM" id="SSF55681">
    <property type="entry name" value="Class II aaRS and biotin synthetases"/>
    <property type="match status" value="1"/>
</dbReference>
<dbReference type="Gene3D" id="3.40.50.800">
    <property type="entry name" value="Anticodon-binding domain"/>
    <property type="match status" value="1"/>
</dbReference>
<keyword evidence="4" id="KW-0547">Nucleotide-binding</keyword>
<evidence type="ECO:0000256" key="2">
    <source>
        <dbReference type="ARBA" id="ARBA00019110"/>
    </source>
</evidence>